<name>A0A0A9EJM1_ARUDO</name>
<evidence type="ECO:0000313" key="1">
    <source>
        <dbReference type="EMBL" id="JAE00940.1"/>
    </source>
</evidence>
<reference evidence="1" key="1">
    <citation type="submission" date="2014-09" db="EMBL/GenBank/DDBJ databases">
        <authorList>
            <person name="Magalhaes I.L.F."/>
            <person name="Oliveira U."/>
            <person name="Santos F.R."/>
            <person name="Vidigal T.H.D.A."/>
            <person name="Brescovit A.D."/>
            <person name="Santos A.J."/>
        </authorList>
    </citation>
    <scope>NUCLEOTIDE SEQUENCE</scope>
    <source>
        <tissue evidence="1">Shoot tissue taken approximately 20 cm above the soil surface</tissue>
    </source>
</reference>
<protein>
    <submittedName>
        <fullName evidence="1">Uncharacterized protein</fullName>
    </submittedName>
</protein>
<dbReference type="AlphaFoldDB" id="A0A0A9EJM1"/>
<dbReference type="EMBL" id="GBRH01196956">
    <property type="protein sequence ID" value="JAE00940.1"/>
    <property type="molecule type" value="Transcribed_RNA"/>
</dbReference>
<accession>A0A0A9EJM1</accession>
<organism evidence="1">
    <name type="scientific">Arundo donax</name>
    <name type="common">Giant reed</name>
    <name type="synonym">Donax arundinaceus</name>
    <dbReference type="NCBI Taxonomy" id="35708"/>
    <lineage>
        <taxon>Eukaryota</taxon>
        <taxon>Viridiplantae</taxon>
        <taxon>Streptophyta</taxon>
        <taxon>Embryophyta</taxon>
        <taxon>Tracheophyta</taxon>
        <taxon>Spermatophyta</taxon>
        <taxon>Magnoliopsida</taxon>
        <taxon>Liliopsida</taxon>
        <taxon>Poales</taxon>
        <taxon>Poaceae</taxon>
        <taxon>PACMAD clade</taxon>
        <taxon>Arundinoideae</taxon>
        <taxon>Arundineae</taxon>
        <taxon>Arundo</taxon>
    </lineage>
</organism>
<sequence>MKLVLPIWQSPSRLTLRLTTSSTSAAS</sequence>
<reference evidence="1" key="2">
    <citation type="journal article" date="2015" name="Data Brief">
        <title>Shoot transcriptome of the giant reed, Arundo donax.</title>
        <authorList>
            <person name="Barrero R.A."/>
            <person name="Guerrero F.D."/>
            <person name="Moolhuijzen P."/>
            <person name="Goolsby J.A."/>
            <person name="Tidwell J."/>
            <person name="Bellgard S.E."/>
            <person name="Bellgard M.I."/>
        </authorList>
    </citation>
    <scope>NUCLEOTIDE SEQUENCE</scope>
    <source>
        <tissue evidence="1">Shoot tissue taken approximately 20 cm above the soil surface</tissue>
    </source>
</reference>
<proteinExistence type="predicted"/>